<evidence type="ECO:0000256" key="2">
    <source>
        <dbReference type="ARBA" id="ARBA00022448"/>
    </source>
</evidence>
<protein>
    <submittedName>
        <fullName evidence="7">Unannotated protein</fullName>
    </submittedName>
</protein>
<dbReference type="SUPFAM" id="SSF56770">
    <property type="entry name" value="HydA/Nqo6-like"/>
    <property type="match status" value="1"/>
</dbReference>
<evidence type="ECO:0000313" key="6">
    <source>
        <dbReference type="EMBL" id="CAB4541578.1"/>
    </source>
</evidence>
<sequence>MVVSATIRQLERWGTDMGLVRNVLDDGLGGIEHNFITGKIEDLVKWSRSRSSWGATFGLACCAIEMMGTGGPHYDIARFGMEVFRASPRQADIIIVAGRVSQKMAPVLRQVYDQMMEPKWVISMGVCASSGGMFNNYAILQGVDQIIPVDVYAPGCPPTPETLIHAIETLHQKIEDGEIMRRRMSSGAGANIHITEIPAQTAPVSLSLGRTENWS</sequence>
<reference evidence="7" key="1">
    <citation type="submission" date="2020-05" db="EMBL/GenBank/DDBJ databases">
        <authorList>
            <person name="Chiriac C."/>
            <person name="Salcher M."/>
            <person name="Ghai R."/>
            <person name="Kavagutti S V."/>
        </authorList>
    </citation>
    <scope>NUCLEOTIDE SEQUENCE</scope>
</reference>
<keyword evidence="4" id="KW-0520">NAD</keyword>
<evidence type="ECO:0000256" key="3">
    <source>
        <dbReference type="ARBA" id="ARBA00022967"/>
    </source>
</evidence>
<dbReference type="GO" id="GO:0045271">
    <property type="term" value="C:respiratory chain complex I"/>
    <property type="evidence" value="ECO:0007669"/>
    <property type="project" value="TreeGrafter"/>
</dbReference>
<dbReference type="NCBIfam" id="NF005012">
    <property type="entry name" value="PRK06411.1"/>
    <property type="match status" value="1"/>
</dbReference>
<dbReference type="PANTHER" id="PTHR11995:SF14">
    <property type="entry name" value="NADH DEHYDROGENASE [UBIQUINONE] IRON-SULFUR PROTEIN 7, MITOCHONDRIAL"/>
    <property type="match status" value="1"/>
</dbReference>
<organism evidence="7">
    <name type="scientific">freshwater metagenome</name>
    <dbReference type="NCBI Taxonomy" id="449393"/>
    <lineage>
        <taxon>unclassified sequences</taxon>
        <taxon>metagenomes</taxon>
        <taxon>ecological metagenomes</taxon>
    </lineage>
</organism>
<dbReference type="GO" id="GO:0048038">
    <property type="term" value="F:quinone binding"/>
    <property type="evidence" value="ECO:0007669"/>
    <property type="project" value="InterPro"/>
</dbReference>
<dbReference type="AlphaFoldDB" id="A0A6J6FRK8"/>
<dbReference type="EMBL" id="CAEZUK010000015">
    <property type="protein sequence ID" value="CAB4591417.1"/>
    <property type="molecule type" value="Genomic_DNA"/>
</dbReference>
<feature type="domain" description="NADH:ubiquinone oxidoreductase-like 20kDa subunit" evidence="5">
    <location>
        <begin position="61"/>
        <end position="169"/>
    </location>
</feature>
<dbReference type="InterPro" id="IPR006137">
    <property type="entry name" value="NADH_UbQ_OxRdtase-like_20kDa"/>
</dbReference>
<dbReference type="GO" id="GO:0051539">
    <property type="term" value="F:4 iron, 4 sulfur cluster binding"/>
    <property type="evidence" value="ECO:0007669"/>
    <property type="project" value="InterPro"/>
</dbReference>
<gene>
    <name evidence="6" type="ORF">UFOPK1421_00672</name>
    <name evidence="7" type="ORF">UFOPK1820_00173</name>
    <name evidence="8" type="ORF">UFOPK4422_00268</name>
</gene>
<dbReference type="HAMAP" id="MF_01356">
    <property type="entry name" value="NDH1_NuoB"/>
    <property type="match status" value="1"/>
</dbReference>
<evidence type="ECO:0000313" key="8">
    <source>
        <dbReference type="EMBL" id="CAB5112976.1"/>
    </source>
</evidence>
<dbReference type="InterPro" id="IPR006138">
    <property type="entry name" value="NADH_UQ_OxRdtase_20Kd_su"/>
</dbReference>
<dbReference type="GO" id="GO:0008137">
    <property type="term" value="F:NADH dehydrogenase (ubiquinone) activity"/>
    <property type="evidence" value="ECO:0007669"/>
    <property type="project" value="InterPro"/>
</dbReference>
<name>A0A6J6FRK8_9ZZZZ</name>
<keyword evidence="3" id="KW-1278">Translocase</keyword>
<keyword evidence="2" id="KW-0813">Transport</keyword>
<evidence type="ECO:0000256" key="4">
    <source>
        <dbReference type="ARBA" id="ARBA00023027"/>
    </source>
</evidence>
<evidence type="ECO:0000256" key="1">
    <source>
        <dbReference type="ARBA" id="ARBA00009173"/>
    </source>
</evidence>
<evidence type="ECO:0000259" key="5">
    <source>
        <dbReference type="Pfam" id="PF01058"/>
    </source>
</evidence>
<dbReference type="GO" id="GO:0015990">
    <property type="term" value="P:electron transport coupled proton transport"/>
    <property type="evidence" value="ECO:0007669"/>
    <property type="project" value="TreeGrafter"/>
</dbReference>
<dbReference type="FunFam" id="3.40.50.12280:FF:000002">
    <property type="entry name" value="NADH-quinone oxidoreductase subunit B"/>
    <property type="match status" value="1"/>
</dbReference>
<comment type="similarity">
    <text evidence="1">Belongs to the complex I 20 kDa subunit family.</text>
</comment>
<proteinExistence type="inferred from homology"/>
<dbReference type="PANTHER" id="PTHR11995">
    <property type="entry name" value="NADH DEHYDROGENASE"/>
    <property type="match status" value="1"/>
</dbReference>
<dbReference type="Gene3D" id="3.40.50.12280">
    <property type="match status" value="1"/>
</dbReference>
<evidence type="ECO:0000313" key="7">
    <source>
        <dbReference type="EMBL" id="CAB4591417.1"/>
    </source>
</evidence>
<dbReference type="EMBL" id="CAFBRX010000015">
    <property type="protein sequence ID" value="CAB5112976.1"/>
    <property type="molecule type" value="Genomic_DNA"/>
</dbReference>
<dbReference type="EMBL" id="CAEZSL010000060">
    <property type="protein sequence ID" value="CAB4541578.1"/>
    <property type="molecule type" value="Genomic_DNA"/>
</dbReference>
<dbReference type="GO" id="GO:0009060">
    <property type="term" value="P:aerobic respiration"/>
    <property type="evidence" value="ECO:0007669"/>
    <property type="project" value="TreeGrafter"/>
</dbReference>
<dbReference type="Pfam" id="PF01058">
    <property type="entry name" value="Oxidored_q6"/>
    <property type="match status" value="1"/>
</dbReference>
<dbReference type="NCBIfam" id="TIGR01957">
    <property type="entry name" value="nuoB_fam"/>
    <property type="match status" value="1"/>
</dbReference>
<accession>A0A6J6FRK8</accession>